<sequence length="150" mass="15734">MVILFFEYSVLLYTRDPVHEIHALGGGGCPSAQPAPSPIWDPSGDVRLPVGHPSHNSGLLAPNRLPACLPDCPLTTPLLAWSSLTALPCRPGHPQLPSLLAWSPLTALPAGPIPPNSPPLQARLPPTALPCQPSHPQLPSLVGHLVVAIL</sequence>
<name>A0A7J7SBX7_MYOMY</name>
<comment type="caution">
    <text evidence="1">The sequence shown here is derived from an EMBL/GenBank/DDBJ whole genome shotgun (WGS) entry which is preliminary data.</text>
</comment>
<dbReference type="Proteomes" id="UP000527355">
    <property type="component" value="Unassembled WGS sequence"/>
</dbReference>
<proteinExistence type="predicted"/>
<evidence type="ECO:0000313" key="2">
    <source>
        <dbReference type="Proteomes" id="UP000527355"/>
    </source>
</evidence>
<dbReference type="AlphaFoldDB" id="A0A7J7SBX7"/>
<keyword evidence="2" id="KW-1185">Reference proteome</keyword>
<dbReference type="EMBL" id="JABWUV010000019">
    <property type="protein sequence ID" value="KAF6285912.1"/>
    <property type="molecule type" value="Genomic_DNA"/>
</dbReference>
<gene>
    <name evidence="1" type="ORF">mMyoMyo1_009471</name>
</gene>
<reference evidence="1 2" key="1">
    <citation type="journal article" date="2020" name="Nature">
        <title>Six reference-quality genomes reveal evolution of bat adaptations.</title>
        <authorList>
            <person name="Jebb D."/>
            <person name="Huang Z."/>
            <person name="Pippel M."/>
            <person name="Hughes G.M."/>
            <person name="Lavrichenko K."/>
            <person name="Devanna P."/>
            <person name="Winkler S."/>
            <person name="Jermiin L.S."/>
            <person name="Skirmuntt E.C."/>
            <person name="Katzourakis A."/>
            <person name="Burkitt-Gray L."/>
            <person name="Ray D.A."/>
            <person name="Sullivan K.A.M."/>
            <person name="Roscito J.G."/>
            <person name="Kirilenko B.M."/>
            <person name="Davalos L.M."/>
            <person name="Corthals A.P."/>
            <person name="Power M.L."/>
            <person name="Jones G."/>
            <person name="Ransome R.D."/>
            <person name="Dechmann D.K.N."/>
            <person name="Locatelli A.G."/>
            <person name="Puechmaille S.J."/>
            <person name="Fedrigo O."/>
            <person name="Jarvis E.D."/>
            <person name="Hiller M."/>
            <person name="Vernes S.C."/>
            <person name="Myers E.W."/>
            <person name="Teeling E.C."/>
        </authorList>
    </citation>
    <scope>NUCLEOTIDE SEQUENCE [LARGE SCALE GENOMIC DNA]</scope>
    <source>
        <strain evidence="1">MMyoMyo1</strain>
        <tissue evidence="1">Flight muscle</tissue>
    </source>
</reference>
<organism evidence="1 2">
    <name type="scientific">Myotis myotis</name>
    <name type="common">Greater mouse-eared bat</name>
    <name type="synonym">Vespertilio myotis</name>
    <dbReference type="NCBI Taxonomy" id="51298"/>
    <lineage>
        <taxon>Eukaryota</taxon>
        <taxon>Metazoa</taxon>
        <taxon>Chordata</taxon>
        <taxon>Craniata</taxon>
        <taxon>Vertebrata</taxon>
        <taxon>Euteleostomi</taxon>
        <taxon>Mammalia</taxon>
        <taxon>Eutheria</taxon>
        <taxon>Laurasiatheria</taxon>
        <taxon>Chiroptera</taxon>
        <taxon>Yangochiroptera</taxon>
        <taxon>Vespertilionidae</taxon>
        <taxon>Myotis</taxon>
    </lineage>
</organism>
<protein>
    <submittedName>
        <fullName evidence="1">Uncharacterized protein</fullName>
    </submittedName>
</protein>
<evidence type="ECO:0000313" key="1">
    <source>
        <dbReference type="EMBL" id="KAF6285912.1"/>
    </source>
</evidence>
<accession>A0A7J7SBX7</accession>